<evidence type="ECO:0000256" key="3">
    <source>
        <dbReference type="SAM" id="MobiDB-lite"/>
    </source>
</evidence>
<organism evidence="5 6">
    <name type="scientific">Cloeon dipterum</name>
    <dbReference type="NCBI Taxonomy" id="197152"/>
    <lineage>
        <taxon>Eukaryota</taxon>
        <taxon>Metazoa</taxon>
        <taxon>Ecdysozoa</taxon>
        <taxon>Arthropoda</taxon>
        <taxon>Hexapoda</taxon>
        <taxon>Insecta</taxon>
        <taxon>Pterygota</taxon>
        <taxon>Palaeoptera</taxon>
        <taxon>Ephemeroptera</taxon>
        <taxon>Pisciforma</taxon>
        <taxon>Baetidae</taxon>
        <taxon>Cloeon</taxon>
    </lineage>
</organism>
<evidence type="ECO:0000313" key="6">
    <source>
        <dbReference type="Proteomes" id="UP000494165"/>
    </source>
</evidence>
<keyword evidence="1" id="KW-0863">Zinc-finger</keyword>
<keyword evidence="1" id="KW-0479">Metal-binding</keyword>
<proteinExistence type="predicted"/>
<feature type="region of interest" description="Disordered" evidence="3">
    <location>
        <begin position="229"/>
        <end position="271"/>
    </location>
</feature>
<dbReference type="AlphaFoldDB" id="A0A8S1C7W7"/>
<dbReference type="OrthoDB" id="8184392at2759"/>
<evidence type="ECO:0000259" key="4">
    <source>
        <dbReference type="PROSITE" id="PS50157"/>
    </source>
</evidence>
<keyword evidence="1" id="KW-0862">Zinc</keyword>
<accession>A0A8S1C7W7</accession>
<comment type="caution">
    <text evidence="5">The sequence shown here is derived from an EMBL/GenBank/DDBJ whole genome shotgun (WGS) entry which is preliminary data.</text>
</comment>
<protein>
    <recommendedName>
        <fullName evidence="4">C2H2-type domain-containing protein</fullName>
    </recommendedName>
</protein>
<name>A0A8S1C7W7_9INSE</name>
<dbReference type="InterPro" id="IPR013087">
    <property type="entry name" value="Znf_C2H2_type"/>
</dbReference>
<feature type="region of interest" description="Disordered" evidence="3">
    <location>
        <begin position="159"/>
        <end position="203"/>
    </location>
</feature>
<sequence length="271" mass="29799">MSTSDSDLTPGDEKRPKLDGNVSESAEGREPVEHCYVCDDLITGKKYPIANCLTNTSKSRLIEILGRLVSEKYVVVVSNIDKICRTCANLLNNLDRLESELMTTKQTVLGSIEKKYNLHDDDLYSRTMPKSVVFGNTQNLNSTYDGTGHKVSHESVVGKPFKGKSVLPPQKPATPAKPITPTTSAAAAAAAEPSAKPPTRTIPKNVLMQCNQCQYTTNQRPVMLEHLRQHKAEQEEKKEGNGENKSDEIPKTSQQPGDTDQTDNEATSELE</sequence>
<feature type="region of interest" description="Disordered" evidence="3">
    <location>
        <begin position="1"/>
        <end position="26"/>
    </location>
</feature>
<dbReference type="GO" id="GO:0008270">
    <property type="term" value="F:zinc ion binding"/>
    <property type="evidence" value="ECO:0007669"/>
    <property type="project" value="UniProtKB-KW"/>
</dbReference>
<keyword evidence="6" id="KW-1185">Reference proteome</keyword>
<reference evidence="5 6" key="1">
    <citation type="submission" date="2020-04" db="EMBL/GenBank/DDBJ databases">
        <authorList>
            <person name="Alioto T."/>
            <person name="Alioto T."/>
            <person name="Gomez Garrido J."/>
        </authorList>
    </citation>
    <scope>NUCLEOTIDE SEQUENCE [LARGE SCALE GENOMIC DNA]</scope>
</reference>
<evidence type="ECO:0000256" key="2">
    <source>
        <dbReference type="SAM" id="Coils"/>
    </source>
</evidence>
<feature type="compositionally biased region" description="Acidic residues" evidence="3">
    <location>
        <begin position="260"/>
        <end position="271"/>
    </location>
</feature>
<dbReference type="EMBL" id="CADEPI010000015">
    <property type="protein sequence ID" value="CAB3364281.1"/>
    <property type="molecule type" value="Genomic_DNA"/>
</dbReference>
<dbReference type="PROSITE" id="PS50157">
    <property type="entry name" value="ZINC_FINGER_C2H2_2"/>
    <property type="match status" value="1"/>
</dbReference>
<evidence type="ECO:0000256" key="1">
    <source>
        <dbReference type="PROSITE-ProRule" id="PRU00042"/>
    </source>
</evidence>
<gene>
    <name evidence="5" type="ORF">CLODIP_2_CD14487</name>
</gene>
<keyword evidence="2" id="KW-0175">Coiled coil</keyword>
<feature type="domain" description="C2H2-type" evidence="4">
    <location>
        <begin position="208"/>
        <end position="235"/>
    </location>
</feature>
<evidence type="ECO:0000313" key="5">
    <source>
        <dbReference type="EMBL" id="CAB3364281.1"/>
    </source>
</evidence>
<feature type="coiled-coil region" evidence="2">
    <location>
        <begin position="80"/>
        <end position="107"/>
    </location>
</feature>
<feature type="compositionally biased region" description="Low complexity" evidence="3">
    <location>
        <begin position="173"/>
        <end position="199"/>
    </location>
</feature>
<dbReference type="Proteomes" id="UP000494165">
    <property type="component" value="Unassembled WGS sequence"/>
</dbReference>
<feature type="compositionally biased region" description="Basic and acidic residues" evidence="3">
    <location>
        <begin position="229"/>
        <end position="250"/>
    </location>
</feature>